<dbReference type="SUPFAM" id="SSF47741">
    <property type="entry name" value="CO dehydrogenase ISP C-domain like"/>
    <property type="match status" value="1"/>
</dbReference>
<reference evidence="6 7" key="1">
    <citation type="journal article" date="2019" name="Emerg. Microbes Infect.">
        <title>Comprehensive subspecies identification of 175 nontuberculous mycobacteria species based on 7547 genomic profiles.</title>
        <authorList>
            <person name="Matsumoto Y."/>
            <person name="Kinjo T."/>
            <person name="Motooka D."/>
            <person name="Nabeya D."/>
            <person name="Jung N."/>
            <person name="Uechi K."/>
            <person name="Horii T."/>
            <person name="Iida T."/>
            <person name="Fujita J."/>
            <person name="Nakamura S."/>
        </authorList>
    </citation>
    <scope>NUCLEOTIDE SEQUENCE [LARGE SCALE GENOMIC DNA]</scope>
    <source>
        <strain evidence="6 7">JCM 13573</strain>
    </source>
</reference>
<sequence length="237" mass="24510">MDAVEDRAGIQLNRRTFVGGSVALGGAIAASAAVAGSDRTAHDPGDSHTTVVRAQINGEQREIAVDNRTSLLDMLRERAGLPGTKKGCDQGACGACTVLVDGRRINSCLTLAVMHDGAHITTIEGLAEGGKLHPLQQAFIDEDAFQCGYCTSGQIMSALGCIAEGHTGSAAQIRESMSGNICRCGRTPTSSMPCRAWHEQTSPCTSSTTAKPPTSSRRYGPVRAALGTSPAGPPSST</sequence>
<dbReference type="PROSITE" id="PS00197">
    <property type="entry name" value="2FE2S_FER_1"/>
    <property type="match status" value="1"/>
</dbReference>
<dbReference type="SUPFAM" id="SSF54292">
    <property type="entry name" value="2Fe-2S ferredoxin-like"/>
    <property type="match status" value="1"/>
</dbReference>
<protein>
    <recommendedName>
        <fullName evidence="5">2Fe-2S ferredoxin-type domain-containing protein</fullName>
    </recommendedName>
</protein>
<organism evidence="6 7">
    <name type="scientific">Mycobacterium kubicae</name>
    <dbReference type="NCBI Taxonomy" id="120959"/>
    <lineage>
        <taxon>Bacteria</taxon>
        <taxon>Bacillati</taxon>
        <taxon>Actinomycetota</taxon>
        <taxon>Actinomycetes</taxon>
        <taxon>Mycobacteriales</taxon>
        <taxon>Mycobacteriaceae</taxon>
        <taxon>Mycobacterium</taxon>
        <taxon>Mycobacterium simiae complex</taxon>
    </lineage>
</organism>
<evidence type="ECO:0000256" key="1">
    <source>
        <dbReference type="ARBA" id="ARBA00022723"/>
    </source>
</evidence>
<evidence type="ECO:0000256" key="4">
    <source>
        <dbReference type="SAM" id="MobiDB-lite"/>
    </source>
</evidence>
<dbReference type="InterPro" id="IPR012675">
    <property type="entry name" value="Beta-grasp_dom_sf"/>
</dbReference>
<keyword evidence="1" id="KW-0479">Metal-binding</keyword>
<dbReference type="PROSITE" id="PS51085">
    <property type="entry name" value="2FE2S_FER_2"/>
    <property type="match status" value="1"/>
</dbReference>
<feature type="domain" description="2Fe-2S ferredoxin-type" evidence="5">
    <location>
        <begin position="50"/>
        <end position="126"/>
    </location>
</feature>
<proteinExistence type="predicted"/>
<dbReference type="Pfam" id="PF01799">
    <property type="entry name" value="Fer2_2"/>
    <property type="match status" value="1"/>
</dbReference>
<dbReference type="InterPro" id="IPR002888">
    <property type="entry name" value="2Fe-2S-bd"/>
</dbReference>
<dbReference type="Gene3D" id="1.10.150.120">
    <property type="entry name" value="[2Fe-2S]-binding domain"/>
    <property type="match status" value="1"/>
</dbReference>
<dbReference type="InterPro" id="IPR036010">
    <property type="entry name" value="2Fe-2S_ferredoxin-like_sf"/>
</dbReference>
<dbReference type="InterPro" id="IPR036884">
    <property type="entry name" value="2Fe-2S-bd_dom_sf"/>
</dbReference>
<comment type="caution">
    <text evidence="6">The sequence shown here is derived from an EMBL/GenBank/DDBJ whole genome shotgun (WGS) entry which is preliminary data.</text>
</comment>
<feature type="compositionally biased region" description="Low complexity" evidence="4">
    <location>
        <begin position="201"/>
        <end position="216"/>
    </location>
</feature>
<evidence type="ECO:0000259" key="5">
    <source>
        <dbReference type="PROSITE" id="PS51085"/>
    </source>
</evidence>
<dbReference type="PANTHER" id="PTHR45331:SF2">
    <property type="entry name" value="OXIDOREDUCTASE WITH IRON-SULFUR SUBUNIT"/>
    <property type="match status" value="1"/>
</dbReference>
<keyword evidence="3" id="KW-0408">Iron</keyword>
<dbReference type="PROSITE" id="PS51318">
    <property type="entry name" value="TAT"/>
    <property type="match status" value="1"/>
</dbReference>
<dbReference type="Proteomes" id="UP000465306">
    <property type="component" value="Unassembled WGS sequence"/>
</dbReference>
<keyword evidence="2" id="KW-0560">Oxidoreductase</keyword>
<name>A0ABQ1BMH3_9MYCO</name>
<dbReference type="CDD" id="cd00207">
    <property type="entry name" value="fer2"/>
    <property type="match status" value="1"/>
</dbReference>
<dbReference type="EMBL" id="BLKU01000003">
    <property type="protein sequence ID" value="GFG64926.1"/>
    <property type="molecule type" value="Genomic_DNA"/>
</dbReference>
<dbReference type="InterPro" id="IPR001041">
    <property type="entry name" value="2Fe-2S_ferredoxin-type"/>
</dbReference>
<dbReference type="InterPro" id="IPR052914">
    <property type="entry name" value="Aldehyde_Oxdr_Iron-Sulfur"/>
</dbReference>
<dbReference type="InterPro" id="IPR006058">
    <property type="entry name" value="2Fe2S_fd_BS"/>
</dbReference>
<evidence type="ECO:0000256" key="3">
    <source>
        <dbReference type="ARBA" id="ARBA00023004"/>
    </source>
</evidence>
<evidence type="ECO:0000313" key="7">
    <source>
        <dbReference type="Proteomes" id="UP000465306"/>
    </source>
</evidence>
<gene>
    <name evidence="6" type="ORF">MKUB_24160</name>
</gene>
<dbReference type="InterPro" id="IPR006311">
    <property type="entry name" value="TAT_signal"/>
</dbReference>
<evidence type="ECO:0000256" key="2">
    <source>
        <dbReference type="ARBA" id="ARBA00023002"/>
    </source>
</evidence>
<feature type="region of interest" description="Disordered" evidence="4">
    <location>
        <begin position="197"/>
        <end position="237"/>
    </location>
</feature>
<dbReference type="Pfam" id="PF00111">
    <property type="entry name" value="Fer2"/>
    <property type="match status" value="1"/>
</dbReference>
<evidence type="ECO:0000313" key="6">
    <source>
        <dbReference type="EMBL" id="GFG64926.1"/>
    </source>
</evidence>
<keyword evidence="7" id="KW-1185">Reference proteome</keyword>
<accession>A0ABQ1BMH3</accession>
<dbReference type="PANTHER" id="PTHR45331">
    <property type="entry name" value="OXIDOREDUCTASE, IRON-SULPHUR BINDING SUBUNIT-RELATED-RELATED"/>
    <property type="match status" value="1"/>
</dbReference>
<dbReference type="Gene3D" id="3.10.20.30">
    <property type="match status" value="1"/>
</dbReference>